<organism evidence="1">
    <name type="scientific">Sipha flava</name>
    <name type="common">yellow sugarcane aphid</name>
    <dbReference type="NCBI Taxonomy" id="143950"/>
    <lineage>
        <taxon>Eukaryota</taxon>
        <taxon>Metazoa</taxon>
        <taxon>Ecdysozoa</taxon>
        <taxon>Arthropoda</taxon>
        <taxon>Hexapoda</taxon>
        <taxon>Insecta</taxon>
        <taxon>Pterygota</taxon>
        <taxon>Neoptera</taxon>
        <taxon>Paraneoptera</taxon>
        <taxon>Hemiptera</taxon>
        <taxon>Sternorrhyncha</taxon>
        <taxon>Aphidomorpha</taxon>
        <taxon>Aphidoidea</taxon>
        <taxon>Aphididae</taxon>
        <taxon>Sipha</taxon>
    </lineage>
</organism>
<protein>
    <submittedName>
        <fullName evidence="1">Uncharacterized protein</fullName>
    </submittedName>
</protein>
<name>A0A2S2Q7R3_9HEMI</name>
<dbReference type="EMBL" id="GGMS01004573">
    <property type="protein sequence ID" value="MBY73776.1"/>
    <property type="molecule type" value="Transcribed_RNA"/>
</dbReference>
<gene>
    <name evidence="1" type="ORF">g.197</name>
</gene>
<evidence type="ECO:0000313" key="1">
    <source>
        <dbReference type="EMBL" id="MBY73776.1"/>
    </source>
</evidence>
<sequence>MPNVTELHHVINLLHASEIRSDVWTEARDDEDGNSFSTSHNVRSLNTFIDVFETDSITDNNRTGDERERLNARRTYGFKRSRTTGDPTTDGGDVIIYCGMGTGRHATLNG</sequence>
<reference evidence="1" key="1">
    <citation type="submission" date="2018-04" db="EMBL/GenBank/DDBJ databases">
        <title>Transcriptome assembly of Sipha flava.</title>
        <authorList>
            <person name="Scully E.D."/>
            <person name="Geib S.M."/>
            <person name="Palmer N.A."/>
            <person name="Koch K."/>
            <person name="Bradshaw J."/>
            <person name="Heng-Moss T."/>
            <person name="Sarath G."/>
        </authorList>
    </citation>
    <scope>NUCLEOTIDE SEQUENCE</scope>
</reference>
<dbReference type="AlphaFoldDB" id="A0A2S2Q7R3"/>
<accession>A0A2S2Q7R3</accession>
<proteinExistence type="predicted"/>